<dbReference type="EMBL" id="MK072273">
    <property type="protein sequence ID" value="AYV81387.1"/>
    <property type="molecule type" value="Genomic_DNA"/>
</dbReference>
<name>A0A3G5A2D1_9VIRU</name>
<sequence>MGGRFSKKKVDDQKKWFHPLAAMLLSYDVVVNTLKVCYSSTDREIAFSAFKSAGTFVFNRVTETNHDELLRKIRDNGVYHGFSNIYNSIRNDCFRVPIDNRVKFIWKETLRASLAIDNIIYTDRADKFNFDEKKIPALLDYADGLCSVLPSARGYFLYSVGEALISSPESNLLHRWYEILEKKHADLLPIIIIPKLTPRLITIDIPIVLIEIIISFSNWELQLRRKVMMELSQL</sequence>
<organism evidence="1">
    <name type="scientific">Harvfovirus sp</name>
    <dbReference type="NCBI Taxonomy" id="2487768"/>
    <lineage>
        <taxon>Viruses</taxon>
        <taxon>Varidnaviria</taxon>
        <taxon>Bamfordvirae</taxon>
        <taxon>Nucleocytoviricota</taxon>
        <taxon>Megaviricetes</taxon>
        <taxon>Imitervirales</taxon>
        <taxon>Mimiviridae</taxon>
        <taxon>Klosneuvirinae</taxon>
    </lineage>
</organism>
<evidence type="ECO:0000313" key="1">
    <source>
        <dbReference type="EMBL" id="AYV81387.1"/>
    </source>
</evidence>
<gene>
    <name evidence="1" type="ORF">Harvfovirus31_3</name>
</gene>
<accession>A0A3G5A2D1</accession>
<proteinExistence type="predicted"/>
<reference evidence="1" key="1">
    <citation type="submission" date="2018-10" db="EMBL/GenBank/DDBJ databases">
        <title>Hidden diversity of soil giant viruses.</title>
        <authorList>
            <person name="Schulz F."/>
            <person name="Alteio L."/>
            <person name="Goudeau D."/>
            <person name="Ryan E.M."/>
            <person name="Malmstrom R.R."/>
            <person name="Blanchard J."/>
            <person name="Woyke T."/>
        </authorList>
    </citation>
    <scope>NUCLEOTIDE SEQUENCE</scope>
    <source>
        <strain evidence="1">HAV1</strain>
    </source>
</reference>
<protein>
    <submittedName>
        <fullName evidence="1">Uncharacterized protein</fullName>
    </submittedName>
</protein>